<keyword evidence="4 6" id="KW-0472">Membrane</keyword>
<comment type="subcellular location">
    <subcellularLocation>
        <location evidence="1">Cell outer membrane</location>
    </subcellularLocation>
</comment>
<dbReference type="SUPFAM" id="SSF48452">
    <property type="entry name" value="TPR-like"/>
    <property type="match status" value="1"/>
</dbReference>
<evidence type="ECO:0000313" key="9">
    <source>
        <dbReference type="Proteomes" id="UP000266118"/>
    </source>
</evidence>
<feature type="transmembrane region" description="Helical" evidence="6">
    <location>
        <begin position="21"/>
        <end position="39"/>
    </location>
</feature>
<dbReference type="AlphaFoldDB" id="A0A386HPP7"/>
<dbReference type="EMBL" id="CP032489">
    <property type="protein sequence ID" value="AYD47470.1"/>
    <property type="molecule type" value="Genomic_DNA"/>
</dbReference>
<evidence type="ECO:0000259" key="7">
    <source>
        <dbReference type="Pfam" id="PF07980"/>
    </source>
</evidence>
<dbReference type="KEGG" id="ark:D6B99_07545"/>
<dbReference type="Proteomes" id="UP000266118">
    <property type="component" value="Chromosome"/>
</dbReference>
<evidence type="ECO:0000256" key="3">
    <source>
        <dbReference type="ARBA" id="ARBA00022729"/>
    </source>
</evidence>
<evidence type="ECO:0000256" key="4">
    <source>
        <dbReference type="ARBA" id="ARBA00023136"/>
    </source>
</evidence>
<sequence>MSHFKTQNMTYNKIFNKINTRYLLVCIISIAITSCSKFVELGAPTTQIGVKEAFQSDASATSAVIGLYLTQFNSMALNYSGVVGSSADDIHYSTSSVNYDQFSSNAILPNNSLNGNNLWGSSFSELYQINLVIENLNASTALTPALKNQLLGEALTLRAFINFYLVNLYGDVPLELTTDIATNALIPRTSSIKVWSQIIDDLNSANGLLSPNYPTTQRARINKYTAMALLAKSYLYNKDWTKAENYSDSIISSGIYSLNTNLNQAFTNTSNEIIWQIANTTGVSTFGSNFLAPKGVLPNYILYDTLYNSFEPNDLRKIDWTMTDTIGGKPYYYDYKYKSRSGTGNEYNVVFRLAEQYLIRAEARAQQNNTSGAISDLNIIRNRAGLNSLSTQLTKAQVLLAVEQERKVELFGEWGNRWFDLKRAPSISGNTGLTRADDVLSGIKTGWKPTDIFYPIPSDQILANTKLTQNQGYN</sequence>
<organism evidence="8 9">
    <name type="scientific">Arachidicoccus soli</name>
    <dbReference type="NCBI Taxonomy" id="2341117"/>
    <lineage>
        <taxon>Bacteria</taxon>
        <taxon>Pseudomonadati</taxon>
        <taxon>Bacteroidota</taxon>
        <taxon>Chitinophagia</taxon>
        <taxon>Chitinophagales</taxon>
        <taxon>Chitinophagaceae</taxon>
        <taxon>Arachidicoccus</taxon>
    </lineage>
</organism>
<evidence type="ECO:0000256" key="1">
    <source>
        <dbReference type="ARBA" id="ARBA00004442"/>
    </source>
</evidence>
<dbReference type="InterPro" id="IPR011990">
    <property type="entry name" value="TPR-like_helical_dom_sf"/>
</dbReference>
<feature type="domain" description="RagB/SusD" evidence="7">
    <location>
        <begin position="215"/>
        <end position="473"/>
    </location>
</feature>
<comment type="similarity">
    <text evidence="2">Belongs to the SusD family.</text>
</comment>
<gene>
    <name evidence="8" type="ORF">D6B99_07545</name>
</gene>
<dbReference type="CDD" id="cd08977">
    <property type="entry name" value="SusD"/>
    <property type="match status" value="1"/>
</dbReference>
<accession>A0A386HPP7</accession>
<keyword evidence="9" id="KW-1185">Reference proteome</keyword>
<evidence type="ECO:0000313" key="8">
    <source>
        <dbReference type="EMBL" id="AYD47470.1"/>
    </source>
</evidence>
<dbReference type="PROSITE" id="PS51257">
    <property type="entry name" value="PROKAR_LIPOPROTEIN"/>
    <property type="match status" value="1"/>
</dbReference>
<evidence type="ECO:0000256" key="2">
    <source>
        <dbReference type="ARBA" id="ARBA00006275"/>
    </source>
</evidence>
<dbReference type="GO" id="GO:0009279">
    <property type="term" value="C:cell outer membrane"/>
    <property type="evidence" value="ECO:0007669"/>
    <property type="project" value="UniProtKB-SubCell"/>
</dbReference>
<protein>
    <submittedName>
        <fullName evidence="8">RagB/SusD family nutrient uptake outer membrane protein</fullName>
    </submittedName>
</protein>
<dbReference type="OrthoDB" id="625727at2"/>
<reference evidence="8 9" key="1">
    <citation type="submission" date="2018-09" db="EMBL/GenBank/DDBJ databases">
        <title>Arachidicoccus sp. nov., a bacterium isolated from soil.</title>
        <authorList>
            <person name="Weon H.-Y."/>
            <person name="Kwon S.-W."/>
            <person name="Lee S.A."/>
        </authorList>
    </citation>
    <scope>NUCLEOTIDE SEQUENCE [LARGE SCALE GENOMIC DNA]</scope>
    <source>
        <strain evidence="8 9">KIS59-12</strain>
    </source>
</reference>
<keyword evidence="6" id="KW-0812">Transmembrane</keyword>
<dbReference type="Gene3D" id="1.25.40.390">
    <property type="match status" value="1"/>
</dbReference>
<name>A0A386HPP7_9BACT</name>
<dbReference type="InterPro" id="IPR012944">
    <property type="entry name" value="SusD_RagB_dom"/>
</dbReference>
<proteinExistence type="inferred from homology"/>
<evidence type="ECO:0000256" key="6">
    <source>
        <dbReference type="SAM" id="Phobius"/>
    </source>
</evidence>
<keyword evidence="5" id="KW-0998">Cell outer membrane</keyword>
<dbReference type="Pfam" id="PF07980">
    <property type="entry name" value="SusD_RagB"/>
    <property type="match status" value="1"/>
</dbReference>
<keyword evidence="6" id="KW-1133">Transmembrane helix</keyword>
<keyword evidence="3" id="KW-0732">Signal</keyword>
<evidence type="ECO:0000256" key="5">
    <source>
        <dbReference type="ARBA" id="ARBA00023237"/>
    </source>
</evidence>